<dbReference type="SUPFAM" id="SSF103473">
    <property type="entry name" value="MFS general substrate transporter"/>
    <property type="match status" value="1"/>
</dbReference>
<keyword evidence="1" id="KW-1133">Transmembrane helix</keyword>
<feature type="transmembrane region" description="Helical" evidence="1">
    <location>
        <begin position="89"/>
        <end position="108"/>
    </location>
</feature>
<accession>A0ABP8TX49</accession>
<dbReference type="EMBL" id="BAABHJ010000040">
    <property type="protein sequence ID" value="GAA4618662.1"/>
    <property type="molecule type" value="Genomic_DNA"/>
</dbReference>
<evidence type="ECO:0000313" key="3">
    <source>
        <dbReference type="Proteomes" id="UP001500212"/>
    </source>
</evidence>
<gene>
    <name evidence="2" type="ORF">GCM10023195_84040</name>
</gene>
<protein>
    <recommendedName>
        <fullName evidence="4">Major facilitator superfamily (MFS) profile domain-containing protein</fullName>
    </recommendedName>
</protein>
<keyword evidence="1" id="KW-0812">Transmembrane</keyword>
<name>A0ABP8TX49_9ACTN</name>
<dbReference type="Proteomes" id="UP001500212">
    <property type="component" value="Unassembled WGS sequence"/>
</dbReference>
<reference evidence="3" key="1">
    <citation type="journal article" date="2019" name="Int. J. Syst. Evol. Microbiol.">
        <title>The Global Catalogue of Microorganisms (GCM) 10K type strain sequencing project: providing services to taxonomists for standard genome sequencing and annotation.</title>
        <authorList>
            <consortium name="The Broad Institute Genomics Platform"/>
            <consortium name="The Broad Institute Genome Sequencing Center for Infectious Disease"/>
            <person name="Wu L."/>
            <person name="Ma J."/>
        </authorList>
    </citation>
    <scope>NUCLEOTIDE SEQUENCE [LARGE SCALE GENOMIC DNA]</scope>
    <source>
        <strain evidence="3">JCM 17938</strain>
    </source>
</reference>
<comment type="caution">
    <text evidence="2">The sequence shown here is derived from an EMBL/GenBank/DDBJ whole genome shotgun (WGS) entry which is preliminary data.</text>
</comment>
<sequence length="129" mass="13316">MKRLGAVIPASARRALPGHDLPSLPVILIGLVITGLGLATMVVGFTTVIQRRTPGPLIGRVSAAAETLVSGPQTISVAAGAALVSVVDYRLLLMVVTAGMLAAAACLWPARRLTAPTSPTDRLVEMDRP</sequence>
<evidence type="ECO:0000313" key="2">
    <source>
        <dbReference type="EMBL" id="GAA4618662.1"/>
    </source>
</evidence>
<evidence type="ECO:0008006" key="4">
    <source>
        <dbReference type="Google" id="ProtNLM"/>
    </source>
</evidence>
<organism evidence="2 3">
    <name type="scientific">Actinoallomurus liliacearum</name>
    <dbReference type="NCBI Taxonomy" id="1080073"/>
    <lineage>
        <taxon>Bacteria</taxon>
        <taxon>Bacillati</taxon>
        <taxon>Actinomycetota</taxon>
        <taxon>Actinomycetes</taxon>
        <taxon>Streptosporangiales</taxon>
        <taxon>Thermomonosporaceae</taxon>
        <taxon>Actinoallomurus</taxon>
    </lineage>
</organism>
<dbReference type="Gene3D" id="1.20.1250.20">
    <property type="entry name" value="MFS general substrate transporter like domains"/>
    <property type="match status" value="1"/>
</dbReference>
<keyword evidence="3" id="KW-1185">Reference proteome</keyword>
<evidence type="ECO:0000256" key="1">
    <source>
        <dbReference type="SAM" id="Phobius"/>
    </source>
</evidence>
<dbReference type="InterPro" id="IPR036259">
    <property type="entry name" value="MFS_trans_sf"/>
</dbReference>
<proteinExistence type="predicted"/>
<keyword evidence="1" id="KW-0472">Membrane</keyword>
<feature type="transmembrane region" description="Helical" evidence="1">
    <location>
        <begin position="27"/>
        <end position="49"/>
    </location>
</feature>